<dbReference type="GO" id="GO:0070525">
    <property type="term" value="P:tRNA threonylcarbamoyladenosine metabolic process"/>
    <property type="evidence" value="ECO:0000318"/>
    <property type="project" value="GO_Central"/>
</dbReference>
<dbReference type="Pfam" id="PF09341">
    <property type="entry name" value="Pcc1"/>
    <property type="match status" value="1"/>
</dbReference>
<keyword evidence="6" id="KW-0539">Nucleus</keyword>
<evidence type="ECO:0000256" key="6">
    <source>
        <dbReference type="ARBA" id="ARBA00023242"/>
    </source>
</evidence>
<feature type="compositionally biased region" description="Gly residues" evidence="10">
    <location>
        <begin position="69"/>
        <end position="79"/>
    </location>
</feature>
<dbReference type="Ensembl" id="ENSRNOT00000083949.3">
    <property type="protein sequence ID" value="ENSRNOP00000073897.1"/>
    <property type="gene ID" value="ENSRNOG00000060839.3"/>
</dbReference>
<dbReference type="FunFam" id="3.30.310.50:FF:000005">
    <property type="entry name" value="L antigen family member 3"/>
    <property type="match status" value="1"/>
</dbReference>
<dbReference type="RefSeq" id="XP_001074179.2">
    <property type="nucleotide sequence ID" value="XM_001074179.6"/>
</dbReference>
<dbReference type="GO" id="GO:0008033">
    <property type="term" value="P:tRNA processing"/>
    <property type="evidence" value="ECO:0007669"/>
    <property type="project" value="UniProtKB-KW"/>
</dbReference>
<dbReference type="PANTHER" id="PTHR31283:SF16">
    <property type="entry name" value="CTAG2 LIKE 2"/>
    <property type="match status" value="1"/>
</dbReference>
<evidence type="ECO:0000313" key="14">
    <source>
        <dbReference type="RGD" id="402058647"/>
    </source>
</evidence>
<evidence type="ECO:0000313" key="11">
    <source>
        <dbReference type="Ensembl" id="ENSRNOP00000073897.1"/>
    </source>
</evidence>
<dbReference type="InterPro" id="IPR015419">
    <property type="entry name" value="CTAG/Pcc1"/>
</dbReference>
<keyword evidence="5" id="KW-0819">tRNA processing</keyword>
<reference evidence="11" key="3">
    <citation type="submission" date="2025-09" db="UniProtKB">
        <authorList>
            <consortium name="Ensembl"/>
        </authorList>
    </citation>
    <scope>IDENTIFICATION</scope>
    <source>
        <strain evidence="11">Brown Norway</strain>
    </source>
</reference>
<evidence type="ECO:0000256" key="10">
    <source>
        <dbReference type="SAM" id="MobiDB-lite"/>
    </source>
</evidence>
<keyword evidence="4" id="KW-0963">Cytoplasm</keyword>
<name>A0A0G2K6Q0_RAT</name>
<dbReference type="OMA" id="QRSIAFC"/>
<evidence type="ECO:0000256" key="4">
    <source>
        <dbReference type="ARBA" id="ARBA00022490"/>
    </source>
</evidence>
<dbReference type="GO" id="GO:0005634">
    <property type="term" value="C:nucleus"/>
    <property type="evidence" value="ECO:0007669"/>
    <property type="project" value="UniProtKB-SubCell"/>
</dbReference>
<comment type="function">
    <text evidence="7">Component of the EKC/KEOPS complex that is required for the formation of a threonylcarbamoyl group on adenosine at position 37 (t(6)A37) in tRNAs that read codons beginning with adenine. The complex is probably involved in the transfer of the threonylcarbamoyl moiety of threonylcarbamoyl-AMP (TC-AMP) to the N6 group of A37. LAGE3 functions as a dimerization module for the complex.</text>
</comment>
<feature type="region of interest" description="Disordered" evidence="10">
    <location>
        <begin position="1"/>
        <end position="81"/>
    </location>
</feature>
<dbReference type="InParanoid" id="A0A0G2K6Q0"/>
<dbReference type="KEGG" id="rno:690348"/>
<reference evidence="11" key="2">
    <citation type="submission" date="2025-08" db="UniProtKB">
        <authorList>
            <consortium name="Ensembl"/>
        </authorList>
    </citation>
    <scope>IDENTIFICATION</scope>
    <source>
        <strain evidence="11">Brown Norway</strain>
    </source>
</reference>
<evidence type="ECO:0000256" key="7">
    <source>
        <dbReference type="ARBA" id="ARBA00053047"/>
    </source>
</evidence>
<dbReference type="GO" id="GO:0000408">
    <property type="term" value="C:EKC/KEOPS complex"/>
    <property type="evidence" value="ECO:0000318"/>
    <property type="project" value="GO_Central"/>
</dbReference>
<dbReference type="CTD" id="628456"/>
<protein>
    <recommendedName>
        <fullName evidence="9">L antigen family member 3</fullName>
    </recommendedName>
</protein>
<dbReference type="AlphaFoldDB" id="A0A0G2K6Q0"/>
<evidence type="ECO:0000313" key="12">
    <source>
        <dbReference type="Proteomes" id="UP000002494"/>
    </source>
</evidence>
<dbReference type="GeneTree" id="ENSGT00410000025802"/>
<dbReference type="RGD" id="1597340">
    <property type="gene designation" value="Ctag2l1"/>
</dbReference>
<evidence type="ECO:0000256" key="8">
    <source>
        <dbReference type="ARBA" id="ARBA00062157"/>
    </source>
</evidence>
<comment type="subcellular location">
    <subcellularLocation>
        <location evidence="2">Cytoplasm</location>
    </subcellularLocation>
    <subcellularLocation>
        <location evidence="1">Nucleus</location>
    </subcellularLocation>
</comment>
<organism evidence="11 12">
    <name type="scientific">Rattus norvegicus</name>
    <name type="common">Rat</name>
    <dbReference type="NCBI Taxonomy" id="10116"/>
    <lineage>
        <taxon>Eukaryota</taxon>
        <taxon>Metazoa</taxon>
        <taxon>Chordata</taxon>
        <taxon>Craniata</taxon>
        <taxon>Vertebrata</taxon>
        <taxon>Euteleostomi</taxon>
        <taxon>Mammalia</taxon>
        <taxon>Eutheria</taxon>
        <taxon>Euarchontoglires</taxon>
        <taxon>Glires</taxon>
        <taxon>Rodentia</taxon>
        <taxon>Myomorpha</taxon>
        <taxon>Muroidea</taxon>
        <taxon>Muridae</taxon>
        <taxon>Murinae</taxon>
        <taxon>Rattus</taxon>
    </lineage>
</organism>
<evidence type="ECO:0000313" key="13">
    <source>
        <dbReference type="RGD" id="1597340"/>
    </source>
</evidence>
<dbReference type="OrthoDB" id="9629153at2759"/>
<evidence type="ECO:0000256" key="3">
    <source>
        <dbReference type="ARBA" id="ARBA00007073"/>
    </source>
</evidence>
<dbReference type="SMR" id="A0A0G2K6Q0"/>
<dbReference type="STRING" id="10116.ENSRNOP00000073897"/>
<dbReference type="GeneID" id="690348"/>
<dbReference type="Gene3D" id="3.30.310.50">
    <property type="entry name" value="Alpha-D-phosphohexomutase, C-terminal domain"/>
    <property type="match status" value="1"/>
</dbReference>
<accession>A0A0G2K6Q0</accession>
<sequence length="208" mass="21701">MRDPVEGLGGRAGVEEGEDGQRRPQAPDAQAGSRSSATEGDHGNFPRSCPQDSGRLAAPRTPAASGQAALGGPGPGSAAGSGAAAAEAAVIAHGEQAPLGPGPSGDTASATGSRLLEFSVTVPFRTAVEADMARRSLVANARRQQVMVQQEFTVNDSILAVRWTTEDPVLFRISINSFLDQLSLVMRNIQRLEFVAIVKRGRGRSRES</sequence>
<gene>
    <name evidence="11 13" type="primary">Ctag2l1</name>
    <name evidence="14" type="synonym">LOC134484033</name>
</gene>
<dbReference type="Proteomes" id="UP000002494">
    <property type="component" value="Chromosome X"/>
</dbReference>
<proteinExistence type="inferred from homology"/>
<dbReference type="AGR" id="RGD:402058647"/>
<evidence type="ECO:0000256" key="2">
    <source>
        <dbReference type="ARBA" id="ARBA00004496"/>
    </source>
</evidence>
<dbReference type="AGR" id="RGD:1597340"/>
<keyword evidence="12" id="KW-1185">Reference proteome</keyword>
<comment type="subunit">
    <text evidence="8">Component of the EKC/KEOPS complex composed of at least GON7, TP53RK, TPRKB, OSGEP and LAGE3; the whole complex dimerizes.</text>
</comment>
<comment type="similarity">
    <text evidence="3">Belongs to the CTAG/PCC1 family.</text>
</comment>
<dbReference type="GO" id="GO:0005737">
    <property type="term" value="C:cytoplasm"/>
    <property type="evidence" value="ECO:0007669"/>
    <property type="project" value="UniProtKB-SubCell"/>
</dbReference>
<reference evidence="11" key="1">
    <citation type="submission" date="2024-01" db="EMBL/GenBank/DDBJ databases">
        <title>GRCr8: a new rat reference genome assembly contstructed from accurate long reads and long range scaffolding.</title>
        <authorList>
            <person name="Doris P.A."/>
            <person name="Kalbfleisch T."/>
            <person name="Li K."/>
            <person name="Howe K."/>
            <person name="Wood J."/>
        </authorList>
    </citation>
    <scope>NUCLEOTIDE SEQUENCE [LARGE SCALE GENOMIC DNA]</scope>
    <source>
        <strain evidence="11">Brown Norway</strain>
    </source>
</reference>
<evidence type="ECO:0000256" key="5">
    <source>
        <dbReference type="ARBA" id="ARBA00022694"/>
    </source>
</evidence>
<dbReference type="RGD" id="402058647">
    <property type="gene designation" value="LOC134484033"/>
</dbReference>
<evidence type="ECO:0000256" key="1">
    <source>
        <dbReference type="ARBA" id="ARBA00004123"/>
    </source>
</evidence>
<dbReference type="Bgee" id="ENSRNOG00000060839">
    <property type="expression patterns" value="Expressed in testis"/>
</dbReference>
<evidence type="ECO:0000256" key="9">
    <source>
        <dbReference type="ARBA" id="ARBA00076355"/>
    </source>
</evidence>
<dbReference type="PANTHER" id="PTHR31283">
    <property type="entry name" value="EKC/KEOPS COMPLEX SUBUNIT PCC1 FAMILY MEMBER"/>
    <property type="match status" value="1"/>
</dbReference>